<feature type="transmembrane region" description="Helical" evidence="6">
    <location>
        <begin position="53"/>
        <end position="75"/>
    </location>
</feature>
<feature type="transmembrane region" description="Helical" evidence="6">
    <location>
        <begin position="87"/>
        <end position="107"/>
    </location>
</feature>
<dbReference type="EMBL" id="BKZQ01000067">
    <property type="protein sequence ID" value="GER71764.1"/>
    <property type="molecule type" value="Genomic_DNA"/>
</dbReference>
<dbReference type="GO" id="GO:0017004">
    <property type="term" value="P:cytochrome complex assembly"/>
    <property type="evidence" value="ECO:0007669"/>
    <property type="project" value="InterPro"/>
</dbReference>
<dbReference type="InterPro" id="IPR051790">
    <property type="entry name" value="Cytochrome_c-biogenesis_DsbD"/>
</dbReference>
<dbReference type="GO" id="GO:0016020">
    <property type="term" value="C:membrane"/>
    <property type="evidence" value="ECO:0007669"/>
    <property type="project" value="UniProtKB-SubCell"/>
</dbReference>
<feature type="domain" description="Cytochrome C biogenesis protein transmembrane" evidence="7">
    <location>
        <begin position="5"/>
        <end position="211"/>
    </location>
</feature>
<dbReference type="PANTHER" id="PTHR31272:SF4">
    <property type="entry name" value="CYTOCHROME C-TYPE BIOGENESIS PROTEIN HI_1454-RELATED"/>
    <property type="match status" value="1"/>
</dbReference>
<dbReference type="Proteomes" id="UP000391919">
    <property type="component" value="Unassembled WGS sequence"/>
</dbReference>
<evidence type="ECO:0000256" key="2">
    <source>
        <dbReference type="ARBA" id="ARBA00006143"/>
    </source>
</evidence>
<evidence type="ECO:0000256" key="6">
    <source>
        <dbReference type="SAM" id="Phobius"/>
    </source>
</evidence>
<keyword evidence="9" id="KW-1185">Reference proteome</keyword>
<dbReference type="Pfam" id="PF02683">
    <property type="entry name" value="DsbD_TM"/>
    <property type="match status" value="1"/>
</dbReference>
<dbReference type="PANTHER" id="PTHR31272">
    <property type="entry name" value="CYTOCHROME C-TYPE BIOGENESIS PROTEIN HI_1454-RELATED"/>
    <property type="match status" value="1"/>
</dbReference>
<dbReference type="AlphaFoldDB" id="A0A5J4JRN1"/>
<evidence type="ECO:0000259" key="7">
    <source>
        <dbReference type="Pfam" id="PF02683"/>
    </source>
</evidence>
<evidence type="ECO:0000256" key="1">
    <source>
        <dbReference type="ARBA" id="ARBA00004141"/>
    </source>
</evidence>
<dbReference type="RefSeq" id="WP_151680701.1">
    <property type="nucleotide sequence ID" value="NZ_BKZP01000053.1"/>
</dbReference>
<feature type="transmembrane region" description="Helical" evidence="6">
    <location>
        <begin position="127"/>
        <end position="157"/>
    </location>
</feature>
<name>A0A5J4JRN1_9BACI</name>
<evidence type="ECO:0000313" key="8">
    <source>
        <dbReference type="EMBL" id="GER71764.1"/>
    </source>
</evidence>
<gene>
    <name evidence="8" type="primary">ccdA</name>
    <name evidence="8" type="ORF">BpJC7_30670</name>
</gene>
<keyword evidence="4 6" id="KW-1133">Transmembrane helix</keyword>
<keyword evidence="5 6" id="KW-0472">Membrane</keyword>
<sequence length="235" mass="25289">MADITVWLSFGAGFMSFISPCCLPLYPAFVSYITGASVGQLKAGHAMRKWRSIAHTACFLAGFSVVFIALGFGASWIGNMFITYGDLIRQLGAIFLIFFGLVAAGVFQPRIFMKAYRFDIKKRPLGLAGSFLVGLVFAAGWTPCTGPILASVLALAVANPASASVYMAAYVFGFSIPFLILAFFIGRLGWMQKYSAKLVKISGFVMAAAGILLFFDWMAVISGYISALFGGFQGF</sequence>
<dbReference type="InterPro" id="IPR003834">
    <property type="entry name" value="Cyt_c_assmbl_TM_dom"/>
</dbReference>
<reference evidence="8 9" key="1">
    <citation type="submission" date="2019-09" db="EMBL/GenBank/DDBJ databases">
        <title>Draft genome sequence of Bacillus sp. JC-7.</title>
        <authorList>
            <person name="Tanaka N."/>
            <person name="Shiwa Y."/>
            <person name="Fujita N."/>
            <person name="Tanasupawat S."/>
        </authorList>
    </citation>
    <scope>NUCLEOTIDE SEQUENCE [LARGE SCALE GENOMIC DNA]</scope>
    <source>
        <strain evidence="8 9">JC-7</strain>
    </source>
</reference>
<feature type="transmembrane region" description="Helical" evidence="6">
    <location>
        <begin position="163"/>
        <end position="186"/>
    </location>
</feature>
<proteinExistence type="inferred from homology"/>
<evidence type="ECO:0000256" key="3">
    <source>
        <dbReference type="ARBA" id="ARBA00022692"/>
    </source>
</evidence>
<accession>A0A5J4JRN1</accession>
<organism evidence="8 9">
    <name type="scientific">Weizmannia acidilactici</name>
    <dbReference type="NCBI Taxonomy" id="2607726"/>
    <lineage>
        <taxon>Bacteria</taxon>
        <taxon>Bacillati</taxon>
        <taxon>Bacillota</taxon>
        <taxon>Bacilli</taxon>
        <taxon>Bacillales</taxon>
        <taxon>Bacillaceae</taxon>
        <taxon>Heyndrickxia</taxon>
    </lineage>
</organism>
<keyword evidence="3 6" id="KW-0812">Transmembrane</keyword>
<protein>
    <submittedName>
        <fullName evidence="8">Cytochrome C biogenesis protein CcdA</fullName>
    </submittedName>
</protein>
<feature type="transmembrane region" description="Helical" evidence="6">
    <location>
        <begin position="198"/>
        <end position="225"/>
    </location>
</feature>
<comment type="similarity">
    <text evidence="2">Belongs to the DsbD family.</text>
</comment>
<evidence type="ECO:0000256" key="4">
    <source>
        <dbReference type="ARBA" id="ARBA00022989"/>
    </source>
</evidence>
<evidence type="ECO:0000256" key="5">
    <source>
        <dbReference type="ARBA" id="ARBA00023136"/>
    </source>
</evidence>
<comment type="subcellular location">
    <subcellularLocation>
        <location evidence="1">Membrane</location>
        <topology evidence="1">Multi-pass membrane protein</topology>
    </subcellularLocation>
</comment>
<comment type="caution">
    <text evidence="8">The sequence shown here is derived from an EMBL/GenBank/DDBJ whole genome shotgun (WGS) entry which is preliminary data.</text>
</comment>
<feature type="transmembrane region" description="Helical" evidence="6">
    <location>
        <begin position="6"/>
        <end position="32"/>
    </location>
</feature>
<evidence type="ECO:0000313" key="9">
    <source>
        <dbReference type="Proteomes" id="UP000391919"/>
    </source>
</evidence>